<comment type="caution">
    <text evidence="1">The sequence shown here is derived from an EMBL/GenBank/DDBJ whole genome shotgun (WGS) entry which is preliminary data.</text>
</comment>
<reference evidence="1" key="1">
    <citation type="submission" date="2023-04" db="EMBL/GenBank/DDBJ databases">
        <title>Draft Genome sequencing of Naganishia species isolated from polar environments using Oxford Nanopore Technology.</title>
        <authorList>
            <person name="Leo P."/>
            <person name="Venkateswaran K."/>
        </authorList>
    </citation>
    <scope>NUCLEOTIDE SEQUENCE</scope>
    <source>
        <strain evidence="1">MNA-CCFEE 5425</strain>
    </source>
</reference>
<name>A0ACC2X8P5_9TREE</name>
<dbReference type="Proteomes" id="UP001243375">
    <property type="component" value="Unassembled WGS sequence"/>
</dbReference>
<sequence length="732" mass="80408">MQRFPNHLEEIQQNATYLSTQGNLPATPYHHLEQNLLCEYLAPPALSLDVGAPLVESWEMALQVDTAPSSNSPTPEESTVAPDDGAIDSLLSRPITMEEKTESDRLPKRDRRTSVLGSFLFTSKSAKGLSVDDEDKPLTNGTQPEKLRKLFGRLSLPPSPRSAINISWGSINRGNASGERKSTARESSGSISRPRSTLSVSHKRSSDTLQYTLKLRKPSGQPTSTSKSMEVQPPDARRTSQSSTASNNNSAWNTLRASQSTRRHQGTLVGTPGGTIYGLGELGEHSMPLPLFRRPISDDALNDPTNSYVQSTDKLDLEGKDTLVGAKGLDDQDSAECLSVVAAAQDALESRESFFTEASVLRTTSTSTAPTSTVPSSHPGSAICIEDMDTLLSTQPTGVAGSASGSWSRESPRRPGIQRSSAFRREARDKLFDALSPEDQMALEDMINAEAMRRCRQVLIEIDDDVVFEKAMSHALRNQWRSQALASNTMVDDWQKVKCQMVVPKDAIKPSFLAREILRGERSYKQHLEHGVTPYELRQLAVSRRDAHSLSDNFVELSKRNRLGRQVSIDFRPDSAKVSASRSLRGLSLFDDGPSKTSSQLKQAVAADCSERSSDSPRTKSYALVIYHFQKLIEVSRKFVVAMEHEPDPYSIAVSFCESYGGMEDVYGDWAEVVGDLIHQTMVPVSEVKLVHSLSQPGLRRKLSKTAYSSPKIVTAATVAGAWRSHLPDIMS</sequence>
<keyword evidence="2" id="KW-1185">Reference proteome</keyword>
<evidence type="ECO:0000313" key="1">
    <source>
        <dbReference type="EMBL" id="KAJ9119652.1"/>
    </source>
</evidence>
<accession>A0ACC2X8P5</accession>
<organism evidence="1 2">
    <name type="scientific">Naganishia vaughanmartiniae</name>
    <dbReference type="NCBI Taxonomy" id="1424756"/>
    <lineage>
        <taxon>Eukaryota</taxon>
        <taxon>Fungi</taxon>
        <taxon>Dikarya</taxon>
        <taxon>Basidiomycota</taxon>
        <taxon>Agaricomycotina</taxon>
        <taxon>Tremellomycetes</taxon>
        <taxon>Filobasidiales</taxon>
        <taxon>Filobasidiaceae</taxon>
        <taxon>Naganishia</taxon>
    </lineage>
</organism>
<evidence type="ECO:0000313" key="2">
    <source>
        <dbReference type="Proteomes" id="UP001243375"/>
    </source>
</evidence>
<gene>
    <name evidence="1" type="ORF">QFC22_003362</name>
</gene>
<proteinExistence type="predicted"/>
<protein>
    <submittedName>
        <fullName evidence="1">Uncharacterized protein</fullName>
    </submittedName>
</protein>
<dbReference type="EMBL" id="JASBWU010000008">
    <property type="protein sequence ID" value="KAJ9119652.1"/>
    <property type="molecule type" value="Genomic_DNA"/>
</dbReference>